<organism evidence="2 3">
    <name type="scientific">Colletotrichum orchidophilum</name>
    <dbReference type="NCBI Taxonomy" id="1209926"/>
    <lineage>
        <taxon>Eukaryota</taxon>
        <taxon>Fungi</taxon>
        <taxon>Dikarya</taxon>
        <taxon>Ascomycota</taxon>
        <taxon>Pezizomycotina</taxon>
        <taxon>Sordariomycetes</taxon>
        <taxon>Hypocreomycetidae</taxon>
        <taxon>Glomerellales</taxon>
        <taxon>Glomerellaceae</taxon>
        <taxon>Colletotrichum</taxon>
    </lineage>
</organism>
<evidence type="ECO:0000313" key="2">
    <source>
        <dbReference type="EMBL" id="OHE93431.1"/>
    </source>
</evidence>
<keyword evidence="1" id="KW-0732">Signal</keyword>
<gene>
    <name evidence="2" type="ORF">CORC01_11296</name>
</gene>
<proteinExistence type="predicted"/>
<protein>
    <submittedName>
        <fullName evidence="2">Uncharacterized protein</fullName>
    </submittedName>
</protein>
<feature type="signal peptide" evidence="1">
    <location>
        <begin position="1"/>
        <end position="23"/>
    </location>
</feature>
<dbReference type="AlphaFoldDB" id="A0A1G4AWD0"/>
<dbReference type="RefSeq" id="XP_022470596.1">
    <property type="nucleotide sequence ID" value="XM_022622922.1"/>
</dbReference>
<accession>A0A1G4AWD0</accession>
<dbReference type="PANTHER" id="PTHR12303:SF13">
    <property type="match status" value="1"/>
</dbReference>
<dbReference type="GeneID" id="34564432"/>
<dbReference type="InterPro" id="IPR012901">
    <property type="entry name" value="CARME"/>
</dbReference>
<dbReference type="Pfam" id="PF07942">
    <property type="entry name" value="CARME"/>
    <property type="match status" value="1"/>
</dbReference>
<keyword evidence="3" id="KW-1185">Reference proteome</keyword>
<dbReference type="STRING" id="1209926.A0A1G4AWD0"/>
<evidence type="ECO:0000256" key="1">
    <source>
        <dbReference type="SAM" id="SignalP"/>
    </source>
</evidence>
<dbReference type="OrthoDB" id="978at2759"/>
<dbReference type="PANTHER" id="PTHR12303">
    <property type="entry name" value="CARNOSINE N-METHYLTRANSFERASE"/>
    <property type="match status" value="1"/>
</dbReference>
<reference evidence="2 3" key="1">
    <citation type="submission" date="2016-09" db="EMBL/GenBank/DDBJ databases">
        <authorList>
            <person name="Capua I."/>
            <person name="De Benedictis P."/>
            <person name="Joannis T."/>
            <person name="Lombin L.H."/>
            <person name="Cattoli G."/>
        </authorList>
    </citation>
    <scope>NUCLEOTIDE SEQUENCE [LARGE SCALE GENOMIC DNA]</scope>
    <source>
        <strain evidence="2 3">IMI 309357</strain>
    </source>
</reference>
<comment type="caution">
    <text evidence="2">The sequence shown here is derived from an EMBL/GenBank/DDBJ whole genome shotgun (WGS) entry which is preliminary data.</text>
</comment>
<dbReference type="EMBL" id="MJBS01000120">
    <property type="protein sequence ID" value="OHE93431.1"/>
    <property type="molecule type" value="Genomic_DNA"/>
</dbReference>
<evidence type="ECO:0000313" key="3">
    <source>
        <dbReference type="Proteomes" id="UP000176998"/>
    </source>
</evidence>
<dbReference type="Proteomes" id="UP000176998">
    <property type="component" value="Unassembled WGS sequence"/>
</dbReference>
<dbReference type="GO" id="GO:0008757">
    <property type="term" value="F:S-adenosylmethionine-dependent methyltransferase activity"/>
    <property type="evidence" value="ECO:0007669"/>
    <property type="project" value="InterPro"/>
</dbReference>
<name>A0A1G4AWD0_9PEZI</name>
<sequence length="210" mass="23595">MRLSHIALRAALNLAYGVLSVSAEAKSVRKVADNRVVVDNNLGAEKALAATSPRHDQEKKSLMKRMSKSHGKWDITHPRHRLLNTLVGFERYKARQMAELNRWKGLYKHVSKTQRAVSGHHAVPETSPLGQNARWSLILHQELTDHAKAKDDAGQPAHRVSTSQALRHFVRDWSSTGRGERDDAFPCILDTLATLFPDRSEKEDVTVLLS</sequence>
<feature type="chain" id="PRO_5009602196" evidence="1">
    <location>
        <begin position="24"/>
        <end position="210"/>
    </location>
</feature>